<reference evidence="3" key="2">
    <citation type="submission" date="2016-11" db="UniProtKB">
        <authorList>
            <consortium name="WormBaseParasite"/>
        </authorList>
    </citation>
    <scope>IDENTIFICATION</scope>
</reference>
<reference evidence="2" key="1">
    <citation type="submission" date="2012-04" db="EMBL/GenBank/DDBJ databases">
        <title>The Genome Sequence of Loa loa.</title>
        <authorList>
            <consortium name="The Broad Institute Genome Sequencing Platform"/>
            <consortium name="Broad Institute Genome Sequencing Center for Infectious Disease"/>
            <person name="Nutman T.B."/>
            <person name="Fink D.L."/>
            <person name="Russ C."/>
            <person name="Young S."/>
            <person name="Zeng Q."/>
            <person name="Gargeya S."/>
            <person name="Alvarado L."/>
            <person name="Berlin A."/>
            <person name="Chapman S.B."/>
            <person name="Chen Z."/>
            <person name="Freedman E."/>
            <person name="Gellesch M."/>
            <person name="Goldberg J."/>
            <person name="Griggs A."/>
            <person name="Gujja S."/>
            <person name="Heilman E.R."/>
            <person name="Heiman D."/>
            <person name="Howarth C."/>
            <person name="Mehta T."/>
            <person name="Neiman D."/>
            <person name="Pearson M."/>
            <person name="Roberts A."/>
            <person name="Saif S."/>
            <person name="Shea T."/>
            <person name="Shenoy N."/>
            <person name="Sisk P."/>
            <person name="Stolte C."/>
            <person name="Sykes S."/>
            <person name="White J."/>
            <person name="Yandava C."/>
            <person name="Haas B."/>
            <person name="Henn M.R."/>
            <person name="Nusbaum C."/>
            <person name="Birren B."/>
        </authorList>
    </citation>
    <scope>NUCLEOTIDE SEQUENCE [LARGE SCALE GENOMIC DNA]</scope>
</reference>
<protein>
    <submittedName>
        <fullName evidence="3">Uncharacterized protein</fullName>
    </submittedName>
</protein>
<dbReference type="WBParaSite" id="EN70_9503">
    <property type="protein sequence ID" value="EN70_9503"/>
    <property type="gene ID" value="EN70_9503"/>
</dbReference>
<feature type="region of interest" description="Disordered" evidence="1">
    <location>
        <begin position="32"/>
        <end position="55"/>
    </location>
</feature>
<feature type="compositionally biased region" description="Basic and acidic residues" evidence="1">
    <location>
        <begin position="33"/>
        <end position="43"/>
    </location>
</feature>
<organism evidence="2 3">
    <name type="scientific">Loa loa</name>
    <name type="common">Eye worm</name>
    <name type="synonym">Filaria loa</name>
    <dbReference type="NCBI Taxonomy" id="7209"/>
    <lineage>
        <taxon>Eukaryota</taxon>
        <taxon>Metazoa</taxon>
        <taxon>Ecdysozoa</taxon>
        <taxon>Nematoda</taxon>
        <taxon>Chromadorea</taxon>
        <taxon>Rhabditida</taxon>
        <taxon>Spirurina</taxon>
        <taxon>Spiruromorpha</taxon>
        <taxon>Filarioidea</taxon>
        <taxon>Onchocercidae</taxon>
        <taxon>Loa</taxon>
    </lineage>
</organism>
<proteinExistence type="predicted"/>
<name>A0A1I7W4A6_LOALO</name>
<evidence type="ECO:0000313" key="2">
    <source>
        <dbReference type="Proteomes" id="UP000095285"/>
    </source>
</evidence>
<accession>A0A1I7W4A6</accession>
<evidence type="ECO:0000256" key="1">
    <source>
        <dbReference type="SAM" id="MobiDB-lite"/>
    </source>
</evidence>
<keyword evidence="2" id="KW-1185">Reference proteome</keyword>
<dbReference type="AlphaFoldDB" id="A0A1I7W4A6"/>
<evidence type="ECO:0000313" key="3">
    <source>
        <dbReference type="WBParaSite" id="EN70_9503"/>
    </source>
</evidence>
<sequence length="55" mass="6092">MLLSDPSMGALPQEWLDPSRINFRTRTISGLHSDSRSVDDTHPEVGFCSTESNTV</sequence>
<dbReference type="Proteomes" id="UP000095285">
    <property type="component" value="Unassembled WGS sequence"/>
</dbReference>